<accession>A0A133UF75</accession>
<sequence length="71" mass="8358">MWWWTWFHAEEKLESSHPCFNEFFENTVKKDNVPNDKFSEWDHCTYYGGIEPGFGNDGVRASLPLALSNML</sequence>
<comment type="caution">
    <text evidence="1">The sequence shown here is derived from an EMBL/GenBank/DDBJ whole genome shotgun (WGS) entry which is preliminary data.</text>
</comment>
<dbReference type="EMBL" id="LHXN01000028">
    <property type="protein sequence ID" value="KXA92830.1"/>
    <property type="molecule type" value="Genomic_DNA"/>
</dbReference>
<evidence type="ECO:0000313" key="2">
    <source>
        <dbReference type="Proteomes" id="UP000070373"/>
    </source>
</evidence>
<proteinExistence type="predicted"/>
<gene>
    <name evidence="1" type="ORF">AKJ64_02135</name>
</gene>
<protein>
    <submittedName>
        <fullName evidence="1">Uncharacterized protein</fullName>
    </submittedName>
</protein>
<reference evidence="1 2" key="1">
    <citation type="journal article" date="2016" name="Sci. Rep.">
        <title>Metabolic traits of an uncultured archaeal lineage -MSBL1- from brine pools of the Red Sea.</title>
        <authorList>
            <person name="Mwirichia R."/>
            <person name="Alam I."/>
            <person name="Rashid M."/>
            <person name="Vinu M."/>
            <person name="Ba-Alawi W."/>
            <person name="Anthony Kamau A."/>
            <person name="Kamanda Ngugi D."/>
            <person name="Goker M."/>
            <person name="Klenk H.P."/>
            <person name="Bajic V."/>
            <person name="Stingl U."/>
        </authorList>
    </citation>
    <scope>NUCLEOTIDE SEQUENCE [LARGE SCALE GENOMIC DNA]</scope>
    <source>
        <strain evidence="1">SCGC-AAA259E17</strain>
    </source>
</reference>
<dbReference type="AlphaFoldDB" id="A0A133UF75"/>
<organism evidence="1 2">
    <name type="scientific">candidate division MSBL1 archaeon SCGC-AAA259E17</name>
    <dbReference type="NCBI Taxonomy" id="1698263"/>
    <lineage>
        <taxon>Archaea</taxon>
        <taxon>Methanobacteriati</taxon>
        <taxon>Methanobacteriota</taxon>
        <taxon>candidate division MSBL1</taxon>
    </lineage>
</organism>
<evidence type="ECO:0000313" key="1">
    <source>
        <dbReference type="EMBL" id="KXA92830.1"/>
    </source>
</evidence>
<name>A0A133UF75_9EURY</name>
<dbReference type="Proteomes" id="UP000070373">
    <property type="component" value="Unassembled WGS sequence"/>
</dbReference>
<keyword evidence="2" id="KW-1185">Reference proteome</keyword>